<dbReference type="AlphaFoldDB" id="W1NNZ9"/>
<proteinExistence type="predicted"/>
<gene>
    <name evidence="1" type="ORF">AMTR_s00115p00073990</name>
</gene>
<dbReference type="EMBL" id="KI395748">
    <property type="protein sequence ID" value="ERM97871.1"/>
    <property type="molecule type" value="Genomic_DNA"/>
</dbReference>
<evidence type="ECO:0000313" key="1">
    <source>
        <dbReference type="EMBL" id="ERM97871.1"/>
    </source>
</evidence>
<dbReference type="Gramene" id="ERM97871">
    <property type="protein sequence ID" value="ERM97871"/>
    <property type="gene ID" value="AMTR_s00115p00073990"/>
</dbReference>
<keyword evidence="2" id="KW-1185">Reference proteome</keyword>
<dbReference type="Proteomes" id="UP000017836">
    <property type="component" value="Unassembled WGS sequence"/>
</dbReference>
<protein>
    <submittedName>
        <fullName evidence="1">Uncharacterized protein</fullName>
    </submittedName>
</protein>
<reference evidence="2" key="1">
    <citation type="journal article" date="2013" name="Science">
        <title>The Amborella genome and the evolution of flowering plants.</title>
        <authorList>
            <consortium name="Amborella Genome Project"/>
        </authorList>
    </citation>
    <scope>NUCLEOTIDE SEQUENCE [LARGE SCALE GENOMIC DNA]</scope>
</reference>
<name>W1NNZ9_AMBTC</name>
<organism evidence="1 2">
    <name type="scientific">Amborella trichopoda</name>
    <dbReference type="NCBI Taxonomy" id="13333"/>
    <lineage>
        <taxon>Eukaryota</taxon>
        <taxon>Viridiplantae</taxon>
        <taxon>Streptophyta</taxon>
        <taxon>Embryophyta</taxon>
        <taxon>Tracheophyta</taxon>
        <taxon>Spermatophyta</taxon>
        <taxon>Magnoliopsida</taxon>
        <taxon>Amborellales</taxon>
        <taxon>Amborellaceae</taxon>
        <taxon>Amborella</taxon>
    </lineage>
</organism>
<sequence>MGYRDGRERGRQQVAKKGSGLVTRWWNWSQLGDWCGWLLVVRVAGVVGCEVMRWLRNRVAGVVGCWLE</sequence>
<accession>W1NNZ9</accession>
<dbReference type="HOGENOM" id="CLU_2797366_0_0_1"/>
<evidence type="ECO:0000313" key="2">
    <source>
        <dbReference type="Proteomes" id="UP000017836"/>
    </source>
</evidence>